<feature type="binding site" evidence="2">
    <location>
        <position position="67"/>
    </location>
    <ligand>
        <name>substrate</name>
    </ligand>
</feature>
<sequence>MMNNLKIPKSLAIIMDGNGRWGKLHKGNRTQGHIQGIIALENIIKSCIKYGIKTLSVYAFSTENWKRPSLEVNTLMFLFKKYLINKRESLLKEGIRLVISGSKTNISKDLQSTIDETCNFLKSNDKLILNICFNYGGQQEIIDAVNSLIQKGKKTIDFADLEANLYNNIDFPDLVIRTGGELRISNFLIWQLAYSELYFTDCLWPDFNEDELLKALKDFSNRDRRYGGLTNEKK</sequence>
<feature type="binding site" evidence="2">
    <location>
        <position position="29"/>
    </location>
    <ligand>
        <name>substrate</name>
    </ligand>
</feature>
<evidence type="ECO:0000313" key="3">
    <source>
        <dbReference type="EMBL" id="MDK9580437.1"/>
    </source>
</evidence>
<gene>
    <name evidence="3" type="primary">uppS</name>
    <name evidence="3" type="ORF">QQA45_02770</name>
</gene>
<protein>
    <recommendedName>
        <fullName evidence="2">Isoprenyl transferase</fullName>
        <ecNumber evidence="2">2.5.1.-</ecNumber>
    </recommendedName>
</protein>
<feature type="binding site" evidence="2">
    <location>
        <position position="33"/>
    </location>
    <ligand>
        <name>substrate</name>
    </ligand>
</feature>
<feature type="binding site" evidence="2">
    <location>
        <position position="196"/>
    </location>
    <ligand>
        <name>Mg(2+)</name>
        <dbReference type="ChEBI" id="CHEBI:18420"/>
    </ligand>
</feature>
<dbReference type="PANTHER" id="PTHR10291:SF0">
    <property type="entry name" value="DEHYDRODOLICHYL DIPHOSPHATE SYNTHASE 2"/>
    <property type="match status" value="1"/>
</dbReference>
<evidence type="ECO:0000256" key="1">
    <source>
        <dbReference type="ARBA" id="ARBA00022679"/>
    </source>
</evidence>
<dbReference type="InterPro" id="IPR018520">
    <property type="entry name" value="UPP_synth-like_CS"/>
</dbReference>
<comment type="function">
    <text evidence="2">Catalyzes the condensation of isopentenyl diphosphate (IPP) with allylic pyrophosphates generating different type of terpenoids.</text>
</comment>
<feature type="binding site" evidence="2">
    <location>
        <position position="177"/>
    </location>
    <ligand>
        <name>substrate</name>
    </ligand>
</feature>
<comment type="similarity">
    <text evidence="2">Belongs to the UPP synthase family.</text>
</comment>
<dbReference type="EC" id="2.5.1.-" evidence="2"/>
<feature type="binding site" evidence="2">
    <location>
        <begin position="17"/>
        <end position="20"/>
    </location>
    <ligand>
        <name>substrate</name>
    </ligand>
</feature>
<feature type="binding site" evidence="2">
    <location>
        <position position="21"/>
    </location>
    <ligand>
        <name>substrate</name>
    </ligand>
</feature>
<dbReference type="HAMAP" id="MF_01139">
    <property type="entry name" value="ISPT"/>
    <property type="match status" value="1"/>
</dbReference>
<feature type="binding site" evidence="2">
    <location>
        <position position="16"/>
    </location>
    <ligand>
        <name>Mg(2+)</name>
        <dbReference type="ChEBI" id="CHEBI:18420"/>
    </ligand>
</feature>
<feature type="active site" description="Proton acceptor" evidence="2">
    <location>
        <position position="64"/>
    </location>
</feature>
<dbReference type="InterPro" id="IPR001441">
    <property type="entry name" value="UPP_synth-like"/>
</dbReference>
<dbReference type="SUPFAM" id="SSF64005">
    <property type="entry name" value="Undecaprenyl diphosphate synthase"/>
    <property type="match status" value="1"/>
</dbReference>
<proteinExistence type="inferred from homology"/>
<dbReference type="Gene3D" id="3.40.1180.10">
    <property type="entry name" value="Decaprenyl diphosphate synthase-like"/>
    <property type="match status" value="1"/>
</dbReference>
<comment type="subunit">
    <text evidence="2">Homodimer.</text>
</comment>
<dbReference type="CDD" id="cd00475">
    <property type="entry name" value="Cis_IPPS"/>
    <property type="match status" value="1"/>
</dbReference>
<keyword evidence="2" id="KW-0479">Metal-binding</keyword>
<feature type="binding site" evidence="2">
    <location>
        <begin position="183"/>
        <end position="185"/>
    </location>
    <ligand>
        <name>substrate</name>
    </ligand>
</feature>
<dbReference type="EMBL" id="JASSPP010000003">
    <property type="protein sequence ID" value="MDK9580437.1"/>
    <property type="molecule type" value="Genomic_DNA"/>
</dbReference>
<dbReference type="Proteomes" id="UP001225134">
    <property type="component" value="Unassembled WGS sequence"/>
</dbReference>
<keyword evidence="2" id="KW-0460">Magnesium</keyword>
<organism evidence="3 4">
    <name type="scientific">Sneathia sanguinegens</name>
    <dbReference type="NCBI Taxonomy" id="40543"/>
    <lineage>
        <taxon>Bacteria</taxon>
        <taxon>Fusobacteriati</taxon>
        <taxon>Fusobacteriota</taxon>
        <taxon>Fusobacteriia</taxon>
        <taxon>Fusobacteriales</taxon>
        <taxon>Leptotrichiaceae</taxon>
        <taxon>Sneathia</taxon>
    </lineage>
</organism>
<keyword evidence="1 2" id="KW-0808">Transferase</keyword>
<evidence type="ECO:0000313" key="4">
    <source>
        <dbReference type="Proteomes" id="UP001225134"/>
    </source>
</evidence>
<keyword evidence="4" id="KW-1185">Reference proteome</keyword>
<dbReference type="GO" id="GO:0016740">
    <property type="term" value="F:transferase activity"/>
    <property type="evidence" value="ECO:0007669"/>
    <property type="project" value="UniProtKB-KW"/>
</dbReference>
<dbReference type="PANTHER" id="PTHR10291">
    <property type="entry name" value="DEHYDRODOLICHYL DIPHOSPHATE SYNTHASE FAMILY MEMBER"/>
    <property type="match status" value="1"/>
</dbReference>
<dbReference type="PROSITE" id="PS01066">
    <property type="entry name" value="UPP_SYNTHASE"/>
    <property type="match status" value="1"/>
</dbReference>
<dbReference type="Pfam" id="PF01255">
    <property type="entry name" value="Prenyltransf"/>
    <property type="match status" value="1"/>
</dbReference>
<comment type="cofactor">
    <cofactor evidence="2">
        <name>Mg(2+)</name>
        <dbReference type="ChEBI" id="CHEBI:18420"/>
    </cofactor>
    <text evidence="2">Binds 2 magnesium ions per subunit.</text>
</comment>
<accession>A0ABT7HK71</accession>
<feature type="binding site" evidence="2">
    <location>
        <begin position="61"/>
        <end position="63"/>
    </location>
    <ligand>
        <name>substrate</name>
    </ligand>
</feature>
<evidence type="ECO:0000256" key="2">
    <source>
        <dbReference type="HAMAP-Rule" id="MF_01139"/>
    </source>
</evidence>
<feature type="binding site" evidence="2">
    <location>
        <position position="65"/>
    </location>
    <ligand>
        <name>substrate</name>
    </ligand>
</feature>
<comment type="caution">
    <text evidence="3">The sequence shown here is derived from an EMBL/GenBank/DDBJ whole genome shotgun (WGS) entry which is preliminary data.</text>
</comment>
<name>A0ABT7HK71_9FUSO</name>
<feature type="active site" evidence="2">
    <location>
        <position position="16"/>
    </location>
</feature>
<dbReference type="InterPro" id="IPR036424">
    <property type="entry name" value="UPP_synth-like_sf"/>
</dbReference>
<reference evidence="3 4" key="1">
    <citation type="submission" date="2023-06" db="EMBL/GenBank/DDBJ databases">
        <title>Antibody response to the Sneathia vaginalis cytopathogenic toxin A during pregnancy.</title>
        <authorList>
            <person name="Mccoy Z.T."/>
            <person name="Serrano M.G."/>
            <person name="Spaine K."/>
            <person name="Edwards D.J."/>
            <person name="Buck G.A."/>
            <person name="Jefferson K."/>
        </authorList>
    </citation>
    <scope>NUCLEOTIDE SEQUENCE [LARGE SCALE GENOMIC DNA]</scope>
    <source>
        <strain evidence="3 4">CCUG 42621</strain>
    </source>
</reference>
<dbReference type="NCBIfam" id="TIGR00055">
    <property type="entry name" value="uppS"/>
    <property type="match status" value="1"/>
</dbReference>